<gene>
    <name evidence="5" type="ORF">BN977_03648</name>
</gene>
<dbReference type="InterPro" id="IPR050300">
    <property type="entry name" value="GDXG_lipolytic_enzyme"/>
</dbReference>
<evidence type="ECO:0000313" key="6">
    <source>
        <dbReference type="Proteomes" id="UP000028870"/>
    </source>
</evidence>
<name>W9ATI3_MYCCO</name>
<dbReference type="GO" id="GO:0004806">
    <property type="term" value="F:triacylglycerol lipase activity"/>
    <property type="evidence" value="ECO:0007669"/>
    <property type="project" value="TreeGrafter"/>
</dbReference>
<sequence>MVAPVRSGIRIHTSRSPQSVAIGAWCRVFVKNAVRLWALHPDLGWPMGSIDRIAGLLPQPISAVTQRITLPNCRAELIGTGGSGRRAILYLHGGAFLTCGLNTHRSLVARLAKAADAEVLNVAYRMLPAHGLASAVDDALDGMDWLRQRGYRPDEIVIAGDSAGGYLALATTLELIRRGRPGPAGVAAISPLTDLDPERKLARRGAGSCAMFPLRALSMFARAVRRGGMTLPAEDGREVLSPADADLSDMPPVAIHASMSEILLPDAELMFRRLVEAGTPCDLHLWHGQIHDFPLAADVLPEGRHAIGHLGEFTKNVTRSQRVRSGNGSLAKSICAPGLATAVTMPVPTGPALSKRVDVPTEMPSEVQCESA</sequence>
<dbReference type="SUPFAM" id="SSF53474">
    <property type="entry name" value="alpha/beta-Hydrolases"/>
    <property type="match status" value="1"/>
</dbReference>
<dbReference type="InterPro" id="IPR029058">
    <property type="entry name" value="AB_hydrolase_fold"/>
</dbReference>
<dbReference type="eggNOG" id="COG0657">
    <property type="taxonomic scope" value="Bacteria"/>
</dbReference>
<dbReference type="PANTHER" id="PTHR48081:SF30">
    <property type="entry name" value="ACETYL-HYDROLASE LIPR-RELATED"/>
    <property type="match status" value="1"/>
</dbReference>
<dbReference type="Gene3D" id="3.40.50.1820">
    <property type="entry name" value="alpha/beta hydrolase"/>
    <property type="match status" value="1"/>
</dbReference>
<keyword evidence="2" id="KW-0378">Hydrolase</keyword>
<protein>
    <submittedName>
        <fullName evidence="5">Esterase</fullName>
    </submittedName>
</protein>
<keyword evidence="6" id="KW-1185">Reference proteome</keyword>
<proteinExistence type="inferred from homology"/>
<evidence type="ECO:0000256" key="2">
    <source>
        <dbReference type="ARBA" id="ARBA00022801"/>
    </source>
</evidence>
<comment type="caution">
    <text evidence="5">The sequence shown here is derived from an EMBL/GenBank/DDBJ whole genome shotgun (WGS) entry which is preliminary data.</text>
</comment>
<organism evidence="5 6">
    <name type="scientific">Mycolicibacterium cosmeticum</name>
    <dbReference type="NCBI Taxonomy" id="258533"/>
    <lineage>
        <taxon>Bacteria</taxon>
        <taxon>Bacillati</taxon>
        <taxon>Actinomycetota</taxon>
        <taxon>Actinomycetes</taxon>
        <taxon>Mycobacteriales</taxon>
        <taxon>Mycobacteriaceae</taxon>
        <taxon>Mycolicibacterium</taxon>
    </lineage>
</organism>
<evidence type="ECO:0000313" key="5">
    <source>
        <dbReference type="EMBL" id="CDO08828.1"/>
    </source>
</evidence>
<dbReference type="Proteomes" id="UP000028870">
    <property type="component" value="Unassembled WGS sequence"/>
</dbReference>
<feature type="active site" evidence="3">
    <location>
        <position position="162"/>
    </location>
</feature>
<dbReference type="EMBL" id="CCBB010000002">
    <property type="protein sequence ID" value="CDO08828.1"/>
    <property type="molecule type" value="Genomic_DNA"/>
</dbReference>
<dbReference type="PROSITE" id="PS01174">
    <property type="entry name" value="LIPASE_GDXG_SER"/>
    <property type="match status" value="1"/>
</dbReference>
<dbReference type="STRING" id="258533.BN977_03648"/>
<dbReference type="PANTHER" id="PTHR48081">
    <property type="entry name" value="AB HYDROLASE SUPERFAMILY PROTEIN C4A8.06C"/>
    <property type="match status" value="1"/>
</dbReference>
<accession>W9ATI3</accession>
<dbReference type="AlphaFoldDB" id="W9ATI3"/>
<dbReference type="InterPro" id="IPR033140">
    <property type="entry name" value="Lipase_GDXG_put_SER_AS"/>
</dbReference>
<reference evidence="5" key="1">
    <citation type="submission" date="2014-03" db="EMBL/GenBank/DDBJ databases">
        <title>Draft Genome Sequence of Mycobacterium cosmeticum DSM 44829.</title>
        <authorList>
            <person name="Croce O."/>
            <person name="Robert C."/>
            <person name="Raoult D."/>
            <person name="Drancourt M."/>
        </authorList>
    </citation>
    <scope>NUCLEOTIDE SEQUENCE [LARGE SCALE GENOMIC DNA]</scope>
    <source>
        <strain evidence="5">DSM 44829</strain>
    </source>
</reference>
<dbReference type="Pfam" id="PF07859">
    <property type="entry name" value="Abhydrolase_3"/>
    <property type="match status" value="1"/>
</dbReference>
<dbReference type="InterPro" id="IPR013094">
    <property type="entry name" value="AB_hydrolase_3"/>
</dbReference>
<comment type="similarity">
    <text evidence="1">Belongs to the 'GDXG' lipolytic enzyme family.</text>
</comment>
<evidence type="ECO:0000259" key="4">
    <source>
        <dbReference type="Pfam" id="PF07859"/>
    </source>
</evidence>
<evidence type="ECO:0000256" key="3">
    <source>
        <dbReference type="PROSITE-ProRule" id="PRU10038"/>
    </source>
</evidence>
<evidence type="ECO:0000256" key="1">
    <source>
        <dbReference type="ARBA" id="ARBA00010515"/>
    </source>
</evidence>
<reference evidence="5" key="2">
    <citation type="submission" date="2014-03" db="EMBL/GenBank/DDBJ databases">
        <authorList>
            <person name="Urmite Genomes"/>
        </authorList>
    </citation>
    <scope>NUCLEOTIDE SEQUENCE</scope>
    <source>
        <strain evidence="5">DSM 44829</strain>
    </source>
</reference>
<feature type="domain" description="Alpha/beta hydrolase fold-3" evidence="4">
    <location>
        <begin position="88"/>
        <end position="294"/>
    </location>
</feature>